<dbReference type="Pfam" id="PF08666">
    <property type="entry name" value="SAF"/>
    <property type="match status" value="1"/>
</dbReference>
<keyword evidence="1" id="KW-0472">Membrane</keyword>
<dbReference type="CDD" id="cd11614">
    <property type="entry name" value="SAF_CpaB_FlgA_like"/>
    <property type="match status" value="1"/>
</dbReference>
<organism evidence="3">
    <name type="scientific">hydrothermal vent metagenome</name>
    <dbReference type="NCBI Taxonomy" id="652676"/>
    <lineage>
        <taxon>unclassified sequences</taxon>
        <taxon>metagenomes</taxon>
        <taxon>ecological metagenomes</taxon>
    </lineage>
</organism>
<keyword evidence="1" id="KW-1133">Transmembrane helix</keyword>
<dbReference type="InterPro" id="IPR031571">
    <property type="entry name" value="RcpC_dom"/>
</dbReference>
<feature type="transmembrane region" description="Helical" evidence="1">
    <location>
        <begin position="20"/>
        <end position="41"/>
    </location>
</feature>
<feature type="domain" description="AFP-like" evidence="2">
    <location>
        <begin position="62"/>
        <end position="126"/>
    </location>
</feature>
<dbReference type="NCBIfam" id="TIGR03177">
    <property type="entry name" value="pilus_cpaB"/>
    <property type="match status" value="1"/>
</dbReference>
<evidence type="ECO:0000259" key="2">
    <source>
        <dbReference type="PROSITE" id="PS50844"/>
    </source>
</evidence>
<evidence type="ECO:0000313" key="3">
    <source>
        <dbReference type="EMBL" id="VAW93627.1"/>
    </source>
</evidence>
<dbReference type="InterPro" id="IPR017592">
    <property type="entry name" value="Pilus_assmbl_Flp-typ_CpaB"/>
</dbReference>
<accession>A0A3B1A221</accession>
<keyword evidence="1" id="KW-0812">Transmembrane</keyword>
<dbReference type="AlphaFoldDB" id="A0A3B1A221"/>
<dbReference type="InterPro" id="IPR006190">
    <property type="entry name" value="SAF_AFP_Neu5Ac"/>
</dbReference>
<gene>
    <name evidence="3" type="ORF">MNBD_GAMMA23-660</name>
</gene>
<evidence type="ECO:0000256" key="1">
    <source>
        <dbReference type="SAM" id="Phobius"/>
    </source>
</evidence>
<dbReference type="SMART" id="SM00858">
    <property type="entry name" value="SAF"/>
    <property type="match status" value="1"/>
</dbReference>
<proteinExistence type="predicted"/>
<dbReference type="InterPro" id="IPR013974">
    <property type="entry name" value="SAF"/>
</dbReference>
<dbReference type="PROSITE" id="PS50844">
    <property type="entry name" value="AFP_LIKE"/>
    <property type="match status" value="1"/>
</dbReference>
<dbReference type="Pfam" id="PF16976">
    <property type="entry name" value="RcpC"/>
    <property type="match status" value="1"/>
</dbReference>
<sequence>MSKPNKIKSAVAVLRANRPLRLLLIAIGLAVLAAFLAIKYLQIREAALKEAYQQTSEKMVSVVVARANLSRGAILNKTNLAVRRIPSMYVHQQVVPPSKFSLIKGRRLLEPLSQGRALLWSHVTGDQRRDFSDVLKTGQRAVTIPIDQLTSIDGMVEPGNHVDLYITLPSKLVGGTGDGDVVFPLLQNIEVLATGRQLEAKVQATMAVSYGNRGRGYNTLTMNLTPQQTALLFAANTAGRISAALRNRSDEGFVFTSIRPTEILSYAQRLTQEVEKKTKVVRDASGKIIGRVVDGKVVDENGNVIGKVNSDGTVVSNSGEIIGTASDEPVITEQVVRDKDGNVIGKIVNGKVVNDKGEVIGKVNEDGTVVSNTGEPLGTVSEQVVDKVKVVRDKDGNIIGRVVNGQVVNEKGEVIGKVNADGSVVGHDGKPLGSVSEEAVTPELASKFSTESASGGVSAPVWLVEYLVGGNSKDGVAVVTKVPIE</sequence>
<dbReference type="EMBL" id="UOFT01000034">
    <property type="protein sequence ID" value="VAW93627.1"/>
    <property type="molecule type" value="Genomic_DNA"/>
</dbReference>
<name>A0A3B1A221_9ZZZZ</name>
<protein>
    <recommendedName>
        <fullName evidence="2">AFP-like domain-containing protein</fullName>
    </recommendedName>
</protein>
<reference evidence="3" key="1">
    <citation type="submission" date="2018-06" db="EMBL/GenBank/DDBJ databases">
        <authorList>
            <person name="Zhirakovskaya E."/>
        </authorList>
    </citation>
    <scope>NUCLEOTIDE SEQUENCE</scope>
</reference>